<dbReference type="InterPro" id="IPR011206">
    <property type="entry name" value="Citrate_lyase_beta/mcl1/mcl2"/>
</dbReference>
<sequence length="343" mass="37982">MAWNIFSNTICQSCGCFKLFTSSYTKVLSSKLTRNISNATKLPKHKIMPPRRALLYVPGHDKRKIEKIGSLKVDCVALDCEDGVALDKKDLARSTIAEVYSEVQKTFSGDLCVRINSPSSGLAEMDIRAITATGNLPSTIIVPKVNSADEMRWFCNEYISSCKRVPLQTSIIFMTESGQGLLNLKEIIEAGIAACAQHPTRCHISGVIFGSDDFCADLEINRTSDASELTYARQKIVATAKAFRMQAIDMVYIDYKDSEGLKKQATDGANIGFTGKQVIHPNQIAPVQECFSPSEEKVKWAEELLGAFEKSTEGVFTFRGQMIDMPTVLQAKNIKRLVEEINK</sequence>
<comment type="subunit">
    <text evidence="3">Homotrimer.</text>
</comment>
<dbReference type="GO" id="GO:0106064">
    <property type="term" value="P:regulation of cobalamin metabolic process"/>
    <property type="evidence" value="ECO:0007669"/>
    <property type="project" value="UniProtKB-ARBA"/>
</dbReference>
<organism evidence="27">
    <name type="scientific">Phallusia mammillata</name>
    <dbReference type="NCBI Taxonomy" id="59560"/>
    <lineage>
        <taxon>Eukaryota</taxon>
        <taxon>Metazoa</taxon>
        <taxon>Chordata</taxon>
        <taxon>Tunicata</taxon>
        <taxon>Ascidiacea</taxon>
        <taxon>Phlebobranchia</taxon>
        <taxon>Ascidiidae</taxon>
        <taxon>Phallusia</taxon>
    </lineage>
</organism>
<accession>A0A6F9DCP5</accession>
<dbReference type="InterPro" id="IPR040442">
    <property type="entry name" value="Pyrv_kinase-like_dom_sf"/>
</dbReference>
<evidence type="ECO:0000256" key="3">
    <source>
        <dbReference type="ARBA" id="ARBA00011233"/>
    </source>
</evidence>
<dbReference type="Gene3D" id="3.20.20.60">
    <property type="entry name" value="Phosphoenolpyruvate-binding domains"/>
    <property type="match status" value="1"/>
</dbReference>
<evidence type="ECO:0000256" key="21">
    <source>
        <dbReference type="ARBA" id="ARBA00076231"/>
    </source>
</evidence>
<evidence type="ECO:0000256" key="12">
    <source>
        <dbReference type="ARBA" id="ARBA00023239"/>
    </source>
</evidence>
<keyword evidence="9" id="KW-0809">Transit peptide</keyword>
<evidence type="ECO:0000256" key="13">
    <source>
        <dbReference type="ARBA" id="ARBA00047918"/>
    </source>
</evidence>
<name>A0A6F9DCP5_9ASCI</name>
<dbReference type="GO" id="GO:0004474">
    <property type="term" value="F:malate synthase activity"/>
    <property type="evidence" value="ECO:0007669"/>
    <property type="project" value="UniProtKB-EC"/>
</dbReference>
<comment type="similarity">
    <text evidence="17">Belongs to the HpcH/HpaI aldolase family. Citrate lyase beta subunit-like subfamily.</text>
</comment>
<proteinExistence type="evidence at transcript level"/>
<evidence type="ECO:0000256" key="25">
    <source>
        <dbReference type="PIRSR" id="PIRSR015582-2"/>
    </source>
</evidence>
<evidence type="ECO:0000256" key="19">
    <source>
        <dbReference type="ARBA" id="ARBA00066840"/>
    </source>
</evidence>
<evidence type="ECO:0000256" key="17">
    <source>
        <dbReference type="ARBA" id="ARBA00061542"/>
    </source>
</evidence>
<keyword evidence="8 25" id="KW-0460">Magnesium</keyword>
<evidence type="ECO:0000256" key="16">
    <source>
        <dbReference type="ARBA" id="ARBA00055540"/>
    </source>
</evidence>
<dbReference type="PANTHER" id="PTHR11105">
    <property type="entry name" value="CITRATE LYASE SUBUNIT BETA-RELATED"/>
    <property type="match status" value="1"/>
</dbReference>
<comment type="cofactor">
    <cofactor evidence="1">
        <name>Mg(2+)</name>
        <dbReference type="ChEBI" id="CHEBI:18420"/>
    </cofactor>
</comment>
<evidence type="ECO:0000256" key="14">
    <source>
        <dbReference type="ARBA" id="ARBA00051623"/>
    </source>
</evidence>
<evidence type="ECO:0000256" key="1">
    <source>
        <dbReference type="ARBA" id="ARBA00001946"/>
    </source>
</evidence>
<dbReference type="GO" id="GO:0046872">
    <property type="term" value="F:metal ion binding"/>
    <property type="evidence" value="ECO:0007669"/>
    <property type="project" value="UniProtKB-KW"/>
</dbReference>
<evidence type="ECO:0000256" key="6">
    <source>
        <dbReference type="ARBA" id="ARBA00022723"/>
    </source>
</evidence>
<reference evidence="27" key="1">
    <citation type="submission" date="2020-04" db="EMBL/GenBank/DDBJ databases">
        <authorList>
            <person name="Neveu A P."/>
        </authorList>
    </citation>
    <scope>NUCLEOTIDE SEQUENCE</scope>
    <source>
        <tissue evidence="27">Whole embryo</tissue>
    </source>
</reference>
<keyword evidence="10" id="KW-0007">Acetylation</keyword>
<feature type="domain" description="HpcH/HpaI aldolase/citrate lyase" evidence="26">
    <location>
        <begin position="52"/>
        <end position="281"/>
    </location>
</feature>
<dbReference type="InterPro" id="IPR005000">
    <property type="entry name" value="Aldolase/citrate-lyase_domain"/>
</dbReference>
<keyword evidence="5 27" id="KW-0808">Transferase</keyword>
<feature type="binding site" evidence="24">
    <location>
        <position position="114"/>
    </location>
    <ligand>
        <name>substrate</name>
    </ligand>
</feature>
<evidence type="ECO:0000259" key="26">
    <source>
        <dbReference type="Pfam" id="PF03328"/>
    </source>
</evidence>
<dbReference type="AlphaFoldDB" id="A0A6F9DCP5"/>
<dbReference type="EC" id="2.3.3.9" evidence="4"/>
<evidence type="ECO:0000256" key="8">
    <source>
        <dbReference type="ARBA" id="ARBA00022842"/>
    </source>
</evidence>
<dbReference type="InterPro" id="IPR040186">
    <property type="entry name" value="Citramalyl-CoA_lyase"/>
</dbReference>
<dbReference type="SUPFAM" id="SSF51621">
    <property type="entry name" value="Phosphoenolpyruvate/pyruvate domain"/>
    <property type="match status" value="1"/>
</dbReference>
<dbReference type="PIRSF" id="PIRSF015582">
    <property type="entry name" value="Cit_lyase_B"/>
    <property type="match status" value="1"/>
</dbReference>
<dbReference type="EC" id="4.1.3.25" evidence="19"/>
<evidence type="ECO:0000256" key="4">
    <source>
        <dbReference type="ARBA" id="ARBA00012636"/>
    </source>
</evidence>
<dbReference type="EC" id="3.1.2.30" evidence="18"/>
<evidence type="ECO:0000256" key="20">
    <source>
        <dbReference type="ARBA" id="ARBA00072098"/>
    </source>
</evidence>
<comment type="subcellular location">
    <subcellularLocation>
        <location evidence="2">Mitochondrion</location>
    </subcellularLocation>
</comment>
<dbReference type="FunFam" id="3.20.20.60:FF:000014">
    <property type="entry name" value="Citrate lyase subunit beta-like protein"/>
    <property type="match status" value="1"/>
</dbReference>
<comment type="catalytic activity">
    <reaction evidence="15">
        <text>(3S)-citramalyl-CoA = pyruvate + acetyl-CoA</text>
        <dbReference type="Rhea" id="RHEA:22612"/>
        <dbReference type="ChEBI" id="CHEBI:15361"/>
        <dbReference type="ChEBI" id="CHEBI:57288"/>
        <dbReference type="ChEBI" id="CHEBI:58668"/>
        <dbReference type="EC" id="4.1.3.25"/>
    </reaction>
</comment>
<evidence type="ECO:0000256" key="15">
    <source>
        <dbReference type="ARBA" id="ARBA00051672"/>
    </source>
</evidence>
<evidence type="ECO:0000313" key="27">
    <source>
        <dbReference type="EMBL" id="CAB3248263.1"/>
    </source>
</evidence>
<evidence type="ECO:0000256" key="9">
    <source>
        <dbReference type="ARBA" id="ARBA00022946"/>
    </source>
</evidence>
<dbReference type="GO" id="GO:0047777">
    <property type="term" value="F:(S)-citramalyl-CoA lyase activity"/>
    <property type="evidence" value="ECO:0007669"/>
    <property type="project" value="UniProtKB-EC"/>
</dbReference>
<evidence type="ECO:0000256" key="10">
    <source>
        <dbReference type="ARBA" id="ARBA00022990"/>
    </source>
</evidence>
<protein>
    <recommendedName>
        <fullName evidence="20">Citramalyl-CoA lyase, mitochondrial</fullName>
        <ecNumber evidence="4">2.3.3.9</ecNumber>
        <ecNumber evidence="18">3.1.2.30</ecNumber>
        <ecNumber evidence="19">4.1.3.25</ecNumber>
    </recommendedName>
    <alternativeName>
        <fullName evidence="22">(3S)-malyl-CoA thioesterase</fullName>
    </alternativeName>
    <alternativeName>
        <fullName evidence="23">Beta-methylmalate synthase</fullName>
    </alternativeName>
    <alternativeName>
        <fullName evidence="21">Malate synthase</fullName>
    </alternativeName>
</protein>
<evidence type="ECO:0000256" key="11">
    <source>
        <dbReference type="ARBA" id="ARBA00023128"/>
    </source>
</evidence>
<dbReference type="GO" id="GO:0005739">
    <property type="term" value="C:mitochondrion"/>
    <property type="evidence" value="ECO:0007669"/>
    <property type="project" value="UniProtKB-SubCell"/>
</dbReference>
<evidence type="ECO:0000256" key="24">
    <source>
        <dbReference type="PIRSR" id="PIRSR015582-1"/>
    </source>
</evidence>
<keyword evidence="7" id="KW-0378">Hydrolase</keyword>
<evidence type="ECO:0000256" key="5">
    <source>
        <dbReference type="ARBA" id="ARBA00022679"/>
    </source>
</evidence>
<keyword evidence="6 25" id="KW-0479">Metal-binding</keyword>
<keyword evidence="12" id="KW-0456">Lyase</keyword>
<feature type="binding site" evidence="25">
    <location>
        <position position="213"/>
    </location>
    <ligand>
        <name>Mg(2+)</name>
        <dbReference type="ChEBI" id="CHEBI:18420"/>
    </ligand>
</feature>
<dbReference type="Pfam" id="PF03328">
    <property type="entry name" value="HpcH_HpaI"/>
    <property type="match status" value="1"/>
</dbReference>
<keyword evidence="11" id="KW-0496">Mitochondrion</keyword>
<evidence type="ECO:0000256" key="22">
    <source>
        <dbReference type="ARBA" id="ARBA00076788"/>
    </source>
</evidence>
<gene>
    <name evidence="27" type="primary">Galntl6-002</name>
</gene>
<evidence type="ECO:0000256" key="7">
    <source>
        <dbReference type="ARBA" id="ARBA00022801"/>
    </source>
</evidence>
<feature type="binding site" evidence="25">
    <location>
        <position position="176"/>
    </location>
    <ligand>
        <name>Mg(2+)</name>
        <dbReference type="ChEBI" id="CHEBI:18420"/>
    </ligand>
</feature>
<dbReference type="GO" id="GO:0016787">
    <property type="term" value="F:hydrolase activity"/>
    <property type="evidence" value="ECO:0007669"/>
    <property type="project" value="UniProtKB-KW"/>
</dbReference>
<evidence type="ECO:0000256" key="23">
    <source>
        <dbReference type="ARBA" id="ARBA00083020"/>
    </source>
</evidence>
<comment type="function">
    <text evidence="16">Mitochondrial citramalyl-CoA lyase indirectly involved in the vitamin B12 metabolism. Converts citramalyl-CoA into acetyl-CoA and pyruvate in the C5-dicarboxylate catabolism pathway. The C5-dicarboxylate catabolism pathway is required to detoxify itaconate, a vitamin B12-poisoning metabolite. Also acts as a malate synthase in vitro, converting glyoxylate and acetyl-CoA to malate. Also displays malyl-CoA thioesterase activity. Also acts as a beta-methylmalate synthase in vitro, by mediating conversion of glyoxylate and propionyl-CoA to beta-methylmalate. Also has very weak citramalate synthase activity in vitro.</text>
</comment>
<dbReference type="EMBL" id="LR785362">
    <property type="protein sequence ID" value="CAB3248263.1"/>
    <property type="molecule type" value="mRNA"/>
</dbReference>
<dbReference type="InterPro" id="IPR015813">
    <property type="entry name" value="Pyrv/PenolPyrv_kinase-like_dom"/>
</dbReference>
<feature type="binding site" evidence="24">
    <location>
        <position position="176"/>
    </location>
    <ligand>
        <name>substrate</name>
    </ligand>
</feature>
<comment type="catalytic activity">
    <reaction evidence="14">
        <text>propanoyl-CoA + glyoxylate + H2O = 3-methylmalate + CoA + H(+)</text>
        <dbReference type="Rhea" id="RHEA:47628"/>
        <dbReference type="ChEBI" id="CHEBI:15377"/>
        <dbReference type="ChEBI" id="CHEBI:15378"/>
        <dbReference type="ChEBI" id="CHEBI:36655"/>
        <dbReference type="ChEBI" id="CHEBI:57287"/>
        <dbReference type="ChEBI" id="CHEBI:57392"/>
        <dbReference type="ChEBI" id="CHEBI:87810"/>
    </reaction>
</comment>
<comment type="catalytic activity">
    <reaction evidence="13">
        <text>glyoxylate + acetyl-CoA + H2O = (S)-malate + CoA + H(+)</text>
        <dbReference type="Rhea" id="RHEA:18181"/>
        <dbReference type="ChEBI" id="CHEBI:15377"/>
        <dbReference type="ChEBI" id="CHEBI:15378"/>
        <dbReference type="ChEBI" id="CHEBI:15589"/>
        <dbReference type="ChEBI" id="CHEBI:36655"/>
        <dbReference type="ChEBI" id="CHEBI:57287"/>
        <dbReference type="ChEBI" id="CHEBI:57288"/>
        <dbReference type="EC" id="2.3.3.9"/>
    </reaction>
</comment>
<dbReference type="PANTHER" id="PTHR11105:SF0">
    <property type="entry name" value="CITRAMALYL-COA LYASE, MITOCHONDRIAL"/>
    <property type="match status" value="1"/>
</dbReference>
<evidence type="ECO:0000256" key="18">
    <source>
        <dbReference type="ARBA" id="ARBA00066460"/>
    </source>
</evidence>
<evidence type="ECO:0000256" key="2">
    <source>
        <dbReference type="ARBA" id="ARBA00004173"/>
    </source>
</evidence>